<evidence type="ECO:0008006" key="3">
    <source>
        <dbReference type="Google" id="ProtNLM"/>
    </source>
</evidence>
<evidence type="ECO:0000313" key="1">
    <source>
        <dbReference type="EMBL" id="MFD1463202.1"/>
    </source>
</evidence>
<proteinExistence type="predicted"/>
<dbReference type="EMBL" id="JBHTNZ010000029">
    <property type="protein sequence ID" value="MFD1463202.1"/>
    <property type="molecule type" value="Genomic_DNA"/>
</dbReference>
<dbReference type="InterPro" id="IPR011050">
    <property type="entry name" value="Pectin_lyase_fold/virulence"/>
</dbReference>
<evidence type="ECO:0000313" key="2">
    <source>
        <dbReference type="Proteomes" id="UP001597340"/>
    </source>
</evidence>
<reference evidence="2" key="1">
    <citation type="journal article" date="2019" name="Int. J. Syst. Evol. Microbiol.">
        <title>The Global Catalogue of Microorganisms (GCM) 10K type strain sequencing project: providing services to taxonomists for standard genome sequencing and annotation.</title>
        <authorList>
            <consortium name="The Broad Institute Genomics Platform"/>
            <consortium name="The Broad Institute Genome Sequencing Center for Infectious Disease"/>
            <person name="Wu L."/>
            <person name="Ma J."/>
        </authorList>
    </citation>
    <scope>NUCLEOTIDE SEQUENCE [LARGE SCALE GENOMIC DNA]</scope>
    <source>
        <strain evidence="2">CCM 9147</strain>
    </source>
</reference>
<protein>
    <recommendedName>
        <fullName evidence="3">Right handed beta helix domain-containing protein</fullName>
    </recommendedName>
</protein>
<gene>
    <name evidence="1" type="ORF">ACFQ5D_17800</name>
</gene>
<name>A0ABW4DEY4_9BACL</name>
<dbReference type="SUPFAM" id="SSF51126">
    <property type="entry name" value="Pectin lyase-like"/>
    <property type="match status" value="1"/>
</dbReference>
<accession>A0ABW4DEY4</accession>
<comment type="caution">
    <text evidence="1">The sequence shown here is derived from an EMBL/GenBank/DDBJ whole genome shotgun (WGS) entry which is preliminary data.</text>
</comment>
<keyword evidence="2" id="KW-1185">Reference proteome</keyword>
<feature type="non-terminal residue" evidence="1">
    <location>
        <position position="509"/>
    </location>
</feature>
<organism evidence="1 2">
    <name type="scientific">Paenibacillus farraposensis</name>
    <dbReference type="NCBI Taxonomy" id="2807095"/>
    <lineage>
        <taxon>Bacteria</taxon>
        <taxon>Bacillati</taxon>
        <taxon>Bacillota</taxon>
        <taxon>Bacilli</taxon>
        <taxon>Bacillales</taxon>
        <taxon>Paenibacillaceae</taxon>
        <taxon>Paenibacillus</taxon>
    </lineage>
</organism>
<dbReference type="RefSeq" id="WP_377570687.1">
    <property type="nucleotide sequence ID" value="NZ_JBHTNZ010000029.1"/>
</dbReference>
<dbReference type="Proteomes" id="UP001597340">
    <property type="component" value="Unassembled WGS sequence"/>
</dbReference>
<dbReference type="InterPro" id="IPR012334">
    <property type="entry name" value="Pectin_lyas_fold"/>
</dbReference>
<sequence length="509" mass="54538">MASNTPNLSLYMKDPVADGNDFFDIKTMMNDNWRAIDTFAGSTKGNLDKVTKFVVTSDMFGATGNNTDQTQAIQNALNYLESVGGGKLVLGAGTFLLSLAKSVHSKACILIPAGVTIEGSGMGVTILKRLESERNQDGVLLVNKDYDTKGEYKAAGNITLRNFTITDGDVTATPRTYGDLIALGHADNVLIERVGSLNHDQHFVDVCGSRNVTIRDCMCNNLQDTYGSATIQIDRAKGLGIWGLLLDDTNPSNVTIEGNNITSMSELILQIGHGKSTIEDLSVVDNIIVCASTAKGQIAIGNDEDTSISTADIEDNKIELNNINSAGIYLVGDPTNKFENISISSNIVTGKMRAAIFVGSSTMPSTFANFKNVLVSENAIDMDIRDSTSAHYISAIRVSNGISAAICNNTVRFSCQGGGYAEAKIIRADSFKDILISANQIIMSDSNSRTDAQLYGVQLEMDSAITNSLYCKAKIISNMVLGTGYRWGISERGGVNVSNFLQAVVSQNN</sequence>
<dbReference type="Gene3D" id="2.160.20.10">
    <property type="entry name" value="Single-stranded right-handed beta-helix, Pectin lyase-like"/>
    <property type="match status" value="1"/>
</dbReference>